<evidence type="ECO:0000256" key="4">
    <source>
        <dbReference type="ARBA" id="ARBA00022517"/>
    </source>
</evidence>
<name>A0A9P7Z7V0_9HELO</name>
<dbReference type="EMBL" id="MU253785">
    <property type="protein sequence ID" value="KAG9247029.1"/>
    <property type="molecule type" value="Genomic_DNA"/>
</dbReference>
<feature type="region of interest" description="Disordered" evidence="9">
    <location>
        <begin position="384"/>
        <end position="479"/>
    </location>
</feature>
<dbReference type="GO" id="GO:0005634">
    <property type="term" value="C:nucleus"/>
    <property type="evidence" value="ECO:0007669"/>
    <property type="project" value="UniProtKB-SubCell"/>
</dbReference>
<evidence type="ECO:0000256" key="9">
    <source>
        <dbReference type="SAM" id="MobiDB-lite"/>
    </source>
</evidence>
<dbReference type="PANTHER" id="PTHR31633:SF1">
    <property type="entry name" value="H_ACA RIBONUCLEOPROTEIN COMPLEX NON-CORE SUBUNIT NAF1"/>
    <property type="match status" value="1"/>
</dbReference>
<keyword evidence="5" id="KW-0698">rRNA processing</keyword>
<keyword evidence="6" id="KW-0597">Phosphoprotein</keyword>
<evidence type="ECO:0000313" key="11">
    <source>
        <dbReference type="Proteomes" id="UP000887226"/>
    </source>
</evidence>
<dbReference type="GO" id="GO:0003723">
    <property type="term" value="F:RNA binding"/>
    <property type="evidence" value="ECO:0007669"/>
    <property type="project" value="UniProtKB-KW"/>
</dbReference>
<keyword evidence="8" id="KW-0539">Nucleus</keyword>
<evidence type="ECO:0000256" key="1">
    <source>
        <dbReference type="ARBA" id="ARBA00004123"/>
    </source>
</evidence>
<feature type="region of interest" description="Disordered" evidence="9">
    <location>
        <begin position="81"/>
        <end position="122"/>
    </location>
</feature>
<reference evidence="10" key="1">
    <citation type="journal article" date="2021" name="IMA Fungus">
        <title>Genomic characterization of three marine fungi, including Emericellopsis atlantica sp. nov. with signatures of a generalist lifestyle and marine biomass degradation.</title>
        <authorList>
            <person name="Hagestad O.C."/>
            <person name="Hou L."/>
            <person name="Andersen J.H."/>
            <person name="Hansen E.H."/>
            <person name="Altermark B."/>
            <person name="Li C."/>
            <person name="Kuhnert E."/>
            <person name="Cox R.J."/>
            <person name="Crous P.W."/>
            <person name="Spatafora J.W."/>
            <person name="Lail K."/>
            <person name="Amirebrahimi M."/>
            <person name="Lipzen A."/>
            <person name="Pangilinan J."/>
            <person name="Andreopoulos W."/>
            <person name="Hayes R.D."/>
            <person name="Ng V."/>
            <person name="Grigoriev I.V."/>
            <person name="Jackson S.A."/>
            <person name="Sutton T.D.S."/>
            <person name="Dobson A.D.W."/>
            <person name="Rama T."/>
        </authorList>
    </citation>
    <scope>NUCLEOTIDE SEQUENCE</scope>
    <source>
        <strain evidence="10">TRa3180A</strain>
    </source>
</reference>
<dbReference type="InterPro" id="IPR040309">
    <property type="entry name" value="Naf1"/>
</dbReference>
<feature type="region of interest" description="Disordered" evidence="9">
    <location>
        <begin position="283"/>
        <end position="364"/>
    </location>
</feature>
<evidence type="ECO:0000256" key="7">
    <source>
        <dbReference type="ARBA" id="ARBA00022884"/>
    </source>
</evidence>
<keyword evidence="7" id="KW-0694">RNA-binding</keyword>
<evidence type="ECO:0000256" key="6">
    <source>
        <dbReference type="ARBA" id="ARBA00022553"/>
    </source>
</evidence>
<keyword evidence="4" id="KW-0690">Ribosome biogenesis</keyword>
<dbReference type="SUPFAM" id="SSF50447">
    <property type="entry name" value="Translation proteins"/>
    <property type="match status" value="1"/>
</dbReference>
<feature type="region of interest" description="Disordered" evidence="9">
    <location>
        <begin position="138"/>
        <end position="163"/>
    </location>
</feature>
<feature type="region of interest" description="Disordered" evidence="9">
    <location>
        <begin position="494"/>
        <end position="556"/>
    </location>
</feature>
<dbReference type="OrthoDB" id="21550at2759"/>
<proteinExistence type="inferred from homology"/>
<dbReference type="PANTHER" id="PTHR31633">
    <property type="entry name" value="H/ACA RIBONUCLEOPROTEIN COMPLEX NON-CORE SUBUNIT NAF1"/>
    <property type="match status" value="1"/>
</dbReference>
<dbReference type="Proteomes" id="UP000887226">
    <property type="component" value="Unassembled WGS sequence"/>
</dbReference>
<comment type="similarity">
    <text evidence="2">Belongs to the NAF1 family.</text>
</comment>
<dbReference type="Gene3D" id="2.40.10.230">
    <property type="entry name" value="Probable tRNA pseudouridine synthase domain"/>
    <property type="match status" value="1"/>
</dbReference>
<feature type="compositionally biased region" description="Polar residues" evidence="9">
    <location>
        <begin position="458"/>
        <end position="477"/>
    </location>
</feature>
<feature type="compositionally biased region" description="Acidic residues" evidence="9">
    <location>
        <begin position="292"/>
        <end position="306"/>
    </location>
</feature>
<evidence type="ECO:0000313" key="10">
    <source>
        <dbReference type="EMBL" id="KAG9247029.1"/>
    </source>
</evidence>
<dbReference type="InterPro" id="IPR038664">
    <property type="entry name" value="Gar1/Naf1_Cbf5-bd_sf"/>
</dbReference>
<dbReference type="InterPro" id="IPR007504">
    <property type="entry name" value="H/ACA_rnp_Gar1/Naf1"/>
</dbReference>
<dbReference type="GO" id="GO:0005732">
    <property type="term" value="C:sno(s)RNA-containing ribonucleoprotein complex"/>
    <property type="evidence" value="ECO:0007669"/>
    <property type="project" value="InterPro"/>
</dbReference>
<evidence type="ECO:0000256" key="3">
    <source>
        <dbReference type="ARBA" id="ARBA00021438"/>
    </source>
</evidence>
<dbReference type="GO" id="GO:0000493">
    <property type="term" value="P:box H/ACA snoRNP assembly"/>
    <property type="evidence" value="ECO:0007669"/>
    <property type="project" value="InterPro"/>
</dbReference>
<keyword evidence="11" id="KW-1185">Reference proteome</keyword>
<dbReference type="InterPro" id="IPR009000">
    <property type="entry name" value="Transl_B-barrel_sf"/>
</dbReference>
<evidence type="ECO:0000256" key="8">
    <source>
        <dbReference type="ARBA" id="ARBA00023242"/>
    </source>
</evidence>
<feature type="compositionally biased region" description="Pro residues" evidence="9">
    <location>
        <begin position="497"/>
        <end position="506"/>
    </location>
</feature>
<feature type="compositionally biased region" description="Low complexity" evidence="9">
    <location>
        <begin position="507"/>
        <end position="556"/>
    </location>
</feature>
<evidence type="ECO:0000256" key="5">
    <source>
        <dbReference type="ARBA" id="ARBA00022552"/>
    </source>
</evidence>
<evidence type="ECO:0000256" key="2">
    <source>
        <dbReference type="ARBA" id="ARBA00009801"/>
    </source>
</evidence>
<accession>A0A9P7Z7V0</accession>
<dbReference type="Pfam" id="PF04410">
    <property type="entry name" value="Gar1"/>
    <property type="match status" value="1"/>
</dbReference>
<feature type="compositionally biased region" description="Acidic residues" evidence="9">
    <location>
        <begin position="90"/>
        <end position="99"/>
    </location>
</feature>
<comment type="subcellular location">
    <subcellularLocation>
        <location evidence="1">Nucleus</location>
    </subcellularLocation>
</comment>
<feature type="compositionally biased region" description="Basic and acidic residues" evidence="9">
    <location>
        <begin position="330"/>
        <end position="346"/>
    </location>
</feature>
<protein>
    <recommendedName>
        <fullName evidence="3">H/ACA ribonucleoprotein complex non-core subunit NAF1</fullName>
    </recommendedName>
</protein>
<dbReference type="AlphaFoldDB" id="A0A9P7Z7V0"/>
<gene>
    <name evidence="10" type="ORF">BJ878DRAFT_494677</name>
</gene>
<feature type="compositionally biased region" description="Low complexity" evidence="9">
    <location>
        <begin position="100"/>
        <end position="110"/>
    </location>
</feature>
<feature type="compositionally biased region" description="Acidic residues" evidence="9">
    <location>
        <begin position="111"/>
        <end position="121"/>
    </location>
</feature>
<sequence>MKEQEVMPGLLDTQMINAPNTNEVVEESKAVLKVPAKVNGPVDEPAESMENQEVMPPGLLDLLETQLSELKEDSKAILEVPAEVNAPVDEPAEWEEDSDPIPSSNSSDSSDSSDSDSDEGDDSFKRLTVAEQAKILMADGGSDDEDGPQSKGGVKEPLQTKNEVAETVLPKPDVIITPDMKVHPLGDVMTIVGGTTATVTIRAGASGDVPRLDAGSVLCLEDKTVIAAIADTFGPVPQPFYIIRFNNEEEVTAAGLSAGTQIFYSEQHAKFVFPSDLRRFKGTDASNMHDEEPNDVEMEFSDDEKEAEYKARRKAHNREKARGGKFPDSGGDRGRGRGRGRGDRSRSGRGGRVNGAPTDNASAILNYDDGDNLYNPLQRPAHFATGADRSESPQEYPYGSRETASVRGGLSRYGGGQRSQQFPYSPRDAQSSSRNYPPSPLSNYNNPQAQQQPYPAFPSQTEHSPQNVHWPQFGSQQPNMPPVMPPPFMMPGFPNMTLPPPPPLPPGGFINPNFFPNQQAQQYQSGQQYPGPQQPGQQGQHSQQYQQYQQNQQNQR</sequence>
<comment type="caution">
    <text evidence="10">The sequence shown here is derived from an EMBL/GenBank/DDBJ whole genome shotgun (WGS) entry which is preliminary data.</text>
</comment>
<dbReference type="GO" id="GO:0001522">
    <property type="term" value="P:pseudouridine synthesis"/>
    <property type="evidence" value="ECO:0007669"/>
    <property type="project" value="InterPro"/>
</dbReference>
<dbReference type="GO" id="GO:0006364">
    <property type="term" value="P:rRNA processing"/>
    <property type="evidence" value="ECO:0007669"/>
    <property type="project" value="UniProtKB-KW"/>
</dbReference>
<feature type="compositionally biased region" description="Low complexity" evidence="9">
    <location>
        <begin position="431"/>
        <end position="454"/>
    </location>
</feature>
<organism evidence="10 11">
    <name type="scientific">Calycina marina</name>
    <dbReference type="NCBI Taxonomy" id="1763456"/>
    <lineage>
        <taxon>Eukaryota</taxon>
        <taxon>Fungi</taxon>
        <taxon>Dikarya</taxon>
        <taxon>Ascomycota</taxon>
        <taxon>Pezizomycotina</taxon>
        <taxon>Leotiomycetes</taxon>
        <taxon>Helotiales</taxon>
        <taxon>Pezizellaceae</taxon>
        <taxon>Calycina</taxon>
    </lineage>
</organism>